<sequence length="217" mass="23907">MSDLYARGVDAHSGGNNPKPLEMLEESPRQTPTPIEDFPFAVSESEWSRKLDKTSEAWDKKAGCALGAASHRRKSTLKLAEAQGSEPVHGILDKLRRYSFMPLSDQTPESIRKVSPPPQAQAEVVLQAEGGRKSTSKEMLQGIIDRKSISNKSTRRPSRMSTRSRTRSQRNRTGSGTAQKRQSAASGRVSCSEDQTPHVCMDEMLTPLSGSEVAYFD</sequence>
<reference evidence="1 2" key="1">
    <citation type="journal article" date="2022" name="New Phytol.">
        <title>Ecological generalism drives hyperdiversity of secondary metabolite gene clusters in xylarialean endophytes.</title>
        <authorList>
            <person name="Franco M.E.E."/>
            <person name="Wisecaver J.H."/>
            <person name="Arnold A.E."/>
            <person name="Ju Y.M."/>
            <person name="Slot J.C."/>
            <person name="Ahrendt S."/>
            <person name="Moore L.P."/>
            <person name="Eastman K.E."/>
            <person name="Scott K."/>
            <person name="Konkel Z."/>
            <person name="Mondo S.J."/>
            <person name="Kuo A."/>
            <person name="Hayes R.D."/>
            <person name="Haridas S."/>
            <person name="Andreopoulos B."/>
            <person name="Riley R."/>
            <person name="LaButti K."/>
            <person name="Pangilinan J."/>
            <person name="Lipzen A."/>
            <person name="Amirebrahimi M."/>
            <person name="Yan J."/>
            <person name="Adam C."/>
            <person name="Keymanesh K."/>
            <person name="Ng V."/>
            <person name="Louie K."/>
            <person name="Northen T."/>
            <person name="Drula E."/>
            <person name="Henrissat B."/>
            <person name="Hsieh H.M."/>
            <person name="Youens-Clark K."/>
            <person name="Lutzoni F."/>
            <person name="Miadlikowska J."/>
            <person name="Eastwood D.C."/>
            <person name="Hamelin R.C."/>
            <person name="Grigoriev I.V."/>
            <person name="U'Ren J.M."/>
        </authorList>
    </citation>
    <scope>NUCLEOTIDE SEQUENCE [LARGE SCALE GENOMIC DNA]</scope>
    <source>
        <strain evidence="1 2">ER1909</strain>
    </source>
</reference>
<dbReference type="EMBL" id="MU394286">
    <property type="protein sequence ID" value="KAI6091649.1"/>
    <property type="molecule type" value="Genomic_DNA"/>
</dbReference>
<protein>
    <submittedName>
        <fullName evidence="1">Uncharacterized protein</fullName>
    </submittedName>
</protein>
<evidence type="ECO:0000313" key="1">
    <source>
        <dbReference type="EMBL" id="KAI6091649.1"/>
    </source>
</evidence>
<dbReference type="Proteomes" id="UP001497680">
    <property type="component" value="Unassembled WGS sequence"/>
</dbReference>
<gene>
    <name evidence="1" type="ORF">F4821DRAFT_254965</name>
</gene>
<comment type="caution">
    <text evidence="1">The sequence shown here is derived from an EMBL/GenBank/DDBJ whole genome shotgun (WGS) entry which is preliminary data.</text>
</comment>
<evidence type="ECO:0000313" key="2">
    <source>
        <dbReference type="Proteomes" id="UP001497680"/>
    </source>
</evidence>
<keyword evidence="2" id="KW-1185">Reference proteome</keyword>
<accession>A0ACC0DG61</accession>
<organism evidence="1 2">
    <name type="scientific">Hypoxylon rubiginosum</name>
    <dbReference type="NCBI Taxonomy" id="110542"/>
    <lineage>
        <taxon>Eukaryota</taxon>
        <taxon>Fungi</taxon>
        <taxon>Dikarya</taxon>
        <taxon>Ascomycota</taxon>
        <taxon>Pezizomycotina</taxon>
        <taxon>Sordariomycetes</taxon>
        <taxon>Xylariomycetidae</taxon>
        <taxon>Xylariales</taxon>
        <taxon>Hypoxylaceae</taxon>
        <taxon>Hypoxylon</taxon>
    </lineage>
</organism>
<name>A0ACC0DG61_9PEZI</name>
<proteinExistence type="predicted"/>